<protein>
    <submittedName>
        <fullName evidence="2">DUF262 domain-containing protein</fullName>
    </submittedName>
</protein>
<dbReference type="EMBL" id="JAWLKJ010000001">
    <property type="protein sequence ID" value="MDV6298136.1"/>
    <property type="molecule type" value="Genomic_DNA"/>
</dbReference>
<dbReference type="PANTHER" id="PTHR37292:SF2">
    <property type="entry name" value="DUF262 DOMAIN-CONTAINING PROTEIN"/>
    <property type="match status" value="1"/>
</dbReference>
<proteinExistence type="predicted"/>
<accession>A0AAE4U1X7</accession>
<dbReference type="PANTHER" id="PTHR37292">
    <property type="entry name" value="VNG6097C"/>
    <property type="match status" value="1"/>
</dbReference>
<dbReference type="RefSeq" id="WP_317468522.1">
    <property type="nucleotide sequence ID" value="NZ_JAWLKJ010000001.1"/>
</dbReference>
<organism evidence="2 3">
    <name type="scientific">Dietzia maris</name>
    <dbReference type="NCBI Taxonomy" id="37915"/>
    <lineage>
        <taxon>Bacteria</taxon>
        <taxon>Bacillati</taxon>
        <taxon>Actinomycetota</taxon>
        <taxon>Actinomycetes</taxon>
        <taxon>Mycobacteriales</taxon>
        <taxon>Dietziaceae</taxon>
        <taxon>Dietzia</taxon>
    </lineage>
</organism>
<evidence type="ECO:0000313" key="3">
    <source>
        <dbReference type="Proteomes" id="UP001185873"/>
    </source>
</evidence>
<reference evidence="2" key="1">
    <citation type="submission" date="2023-10" db="EMBL/GenBank/DDBJ databases">
        <title>Development of a sustainable strategy for remediation of hydrocarbon-contaminated territories based on the waste exchange concept.</title>
        <authorList>
            <person name="Krivoruchko A."/>
        </authorList>
    </citation>
    <scope>NUCLEOTIDE SEQUENCE</scope>
    <source>
        <strain evidence="2">IEGM 1175</strain>
    </source>
</reference>
<gene>
    <name evidence="2" type="ORF">R3P82_03320</name>
</gene>
<dbReference type="Pfam" id="PF03235">
    <property type="entry name" value="GmrSD_N"/>
    <property type="match status" value="1"/>
</dbReference>
<comment type="caution">
    <text evidence="2">The sequence shown here is derived from an EMBL/GenBank/DDBJ whole genome shotgun (WGS) entry which is preliminary data.</text>
</comment>
<dbReference type="AlphaFoldDB" id="A0AAE4U1X7"/>
<sequence length="593" mass="65726">MGFQTPQHDLSKLLERIHSGEWQLPDFQRGYRWDVERVRSLILTVIRGYPLGAVMTMSTANEDVTFKPKTITGTPDTAKDVAPKELVLDGQQRLTSLYQAMHGDGVVEITDPTDDTKSTSARFFIDLSKTIDPEDIPDDAVLATPEDGVIRTNFNRDVALDLSTTDKQIAAGAFPVNLLVNDGASNWLWDYPDSAAAKTFFNSISTPAKSYKIPAISLDENTTKGAVTTVFEKVNTGGMPLDVFELLTATYAGDKGYQAETGRDFRLGQDWDATKQVIDAHPVLKGFDKAKFLQAVTLLASHEDGRPTSARRDDILRLPLNEYIEASERVRTSLAWVASFLRSVYIFTSDDLPYPTQIVPLSVINAVLGDELGTHKAAALIRRWFWSGVLGELYSSTTETRFARDVDEVVAWVRSSTGTLPITVSNASFQQSRLLSIRTRNSAAYKGVYALLMSGQSKDWILDQTFTDTMYDNHNVDIHHVFPRKWCADRAINPEVYNSILNKTPLAAKTNRSIGGLAPSKYLNTVAKGAGITDAQVDAIIAGHEINPAHLRADSFVDFIRDRADRITDRIETVMGKTVSRDIDPGFYDTILT</sequence>
<evidence type="ECO:0000259" key="1">
    <source>
        <dbReference type="Pfam" id="PF03235"/>
    </source>
</evidence>
<dbReference type="InterPro" id="IPR004919">
    <property type="entry name" value="GmrSD_N"/>
</dbReference>
<feature type="domain" description="GmrSD restriction endonucleases N-terminal" evidence="1">
    <location>
        <begin position="10"/>
        <end position="251"/>
    </location>
</feature>
<dbReference type="Proteomes" id="UP001185873">
    <property type="component" value="Unassembled WGS sequence"/>
</dbReference>
<name>A0AAE4U1X7_9ACTN</name>
<evidence type="ECO:0000313" key="2">
    <source>
        <dbReference type="EMBL" id="MDV6298136.1"/>
    </source>
</evidence>